<evidence type="ECO:0000259" key="1">
    <source>
        <dbReference type="PROSITE" id="PS51192"/>
    </source>
</evidence>
<dbReference type="InterPro" id="IPR027417">
    <property type="entry name" value="P-loop_NTPase"/>
</dbReference>
<dbReference type="PANTHER" id="PTHR33418">
    <property type="entry name" value="HELICASE-ASSOCIATED"/>
    <property type="match status" value="1"/>
</dbReference>
<dbReference type="InterPro" id="IPR001650">
    <property type="entry name" value="Helicase_C-like"/>
</dbReference>
<dbReference type="EMBL" id="MN739305">
    <property type="protein sequence ID" value="QHS97824.1"/>
    <property type="molecule type" value="Genomic_DNA"/>
</dbReference>
<dbReference type="Gene3D" id="6.10.140.530">
    <property type="match status" value="6"/>
</dbReference>
<name>A0A6C0C213_9ZZZZ</name>
<dbReference type="GO" id="GO:0016787">
    <property type="term" value="F:hydrolase activity"/>
    <property type="evidence" value="ECO:0007669"/>
    <property type="project" value="InterPro"/>
</dbReference>
<organism evidence="3">
    <name type="scientific">viral metagenome</name>
    <dbReference type="NCBI Taxonomy" id="1070528"/>
    <lineage>
        <taxon>unclassified sequences</taxon>
        <taxon>metagenomes</taxon>
        <taxon>organismal metagenomes</taxon>
    </lineage>
</organism>
<dbReference type="GO" id="GO:0003677">
    <property type="term" value="F:DNA binding"/>
    <property type="evidence" value="ECO:0007669"/>
    <property type="project" value="InterPro"/>
</dbReference>
<dbReference type="GO" id="GO:0005524">
    <property type="term" value="F:ATP binding"/>
    <property type="evidence" value="ECO:0007669"/>
    <property type="project" value="InterPro"/>
</dbReference>
<feature type="domain" description="Helicase C-terminal" evidence="2">
    <location>
        <begin position="274"/>
        <end position="430"/>
    </location>
</feature>
<dbReference type="Pfam" id="PF04851">
    <property type="entry name" value="ResIII"/>
    <property type="match status" value="1"/>
</dbReference>
<evidence type="ECO:0008006" key="4">
    <source>
        <dbReference type="Google" id="ProtNLM"/>
    </source>
</evidence>
<accession>A0A6C0C213</accession>
<proteinExistence type="predicted"/>
<dbReference type="SMART" id="SM00487">
    <property type="entry name" value="DEXDc"/>
    <property type="match status" value="1"/>
</dbReference>
<dbReference type="InterPro" id="IPR006935">
    <property type="entry name" value="Helicase/UvrB_N"/>
</dbReference>
<dbReference type="SMART" id="SM00490">
    <property type="entry name" value="HELICc"/>
    <property type="match status" value="1"/>
</dbReference>
<sequence>MEYDEGSWRDVSNGVANDDFRGEWARGLGAKEHQVEALKAFWAQHTPSRFTFHMACGTGKTFVGVLAAAAQQAERNANEVPFRVLVLVPSILLVHQIKAEWCKRHPREAELRFLCVCSGGATDDVPITRSAEEVSKFLSVPDANAVVISTYHSVDILREAQHTAPGFDFAIFDEAHRTAGSGGHRAQALDDGNLRCAQRLFFTATPRLSEMGNFVVSMDNEALYGEVWHRLPFSRARSLELVVPYRLEILILDSFSDNGEDEDGASLIERALDERRQLLAKAVQEHVLQFGKAVVYSSTNKRANEFAEELRTVGSAPVYTVSGGRSNERDLAMKALREEERCIISNCRCLQEGVDVPALELAVVADPKSSVIDIVQLAGRVMRIAPGKTCGTILAPIVKVAGSDKLYGTKGFDIALKVLDALQDHDEGLRAALQAARERYGYNGTLTAEEVENALGEYVVVREAGEMTSASALCRQHVLTAAIRLSGNGSWDERFGELLAYRQSHGNCSVPQRYNPNPALGAWVSNVRQNRRASKLTAERERRLETAGFVWDTDDTNWERRFEELLAFKEAQGHCNVPQGYKPNPALGEWVSTIRKSHKTGKLAADRKRRLEHAGFVWDSLENEWDRRFEELLVFKEAHGHCDVPNKYKPNPSLGTWVANMRTSHKAGKLAADRERRLEQAGFLWDTLENEWERRFEELLAFKEAQGHCNVPRAYKPNPALGMWVGDTRKNRKAGKLTAERERRLEHAGFVWDSLENEWERRFEELLAFKEAQGHCSVPQGYKPNPALGTWVNNMRQAHKTGKLTADRKRQLEKTGLIWDSQESEWERRFEELLAFKEARGHCNVPNRFNPNPALGKWVDNMRTRHKAGKLAADRERRLEKAGFVWCPRRDGGSSSLQCPGVASSSPRRVCDAAVYPSTDDIEVINLNALD</sequence>
<dbReference type="Pfam" id="PF00271">
    <property type="entry name" value="Helicase_C"/>
    <property type="match status" value="1"/>
</dbReference>
<dbReference type="PANTHER" id="PTHR33418:SF1">
    <property type="entry name" value="HELICASE-ASSOCIATED DOMAIN-CONTAINING PROTEIN"/>
    <property type="match status" value="1"/>
</dbReference>
<dbReference type="Gene3D" id="3.40.50.300">
    <property type="entry name" value="P-loop containing nucleotide triphosphate hydrolases"/>
    <property type="match status" value="2"/>
</dbReference>
<dbReference type="InterPro" id="IPR014001">
    <property type="entry name" value="Helicase_ATP-bd"/>
</dbReference>
<dbReference type="InterPro" id="IPR005114">
    <property type="entry name" value="Helicase_assoc"/>
</dbReference>
<dbReference type="Pfam" id="PF03457">
    <property type="entry name" value="HA"/>
    <property type="match status" value="6"/>
</dbReference>
<dbReference type="SUPFAM" id="SSF52540">
    <property type="entry name" value="P-loop containing nucleoside triphosphate hydrolases"/>
    <property type="match status" value="1"/>
</dbReference>
<dbReference type="AlphaFoldDB" id="A0A6C0C213"/>
<evidence type="ECO:0000313" key="3">
    <source>
        <dbReference type="EMBL" id="QHS97824.1"/>
    </source>
</evidence>
<evidence type="ECO:0000259" key="2">
    <source>
        <dbReference type="PROSITE" id="PS51194"/>
    </source>
</evidence>
<dbReference type="PROSITE" id="PS51192">
    <property type="entry name" value="HELICASE_ATP_BIND_1"/>
    <property type="match status" value="1"/>
</dbReference>
<feature type="domain" description="Helicase ATP-binding" evidence="1">
    <location>
        <begin position="41"/>
        <end position="224"/>
    </location>
</feature>
<protein>
    <recommendedName>
        <fullName evidence="4">Helicase</fullName>
    </recommendedName>
</protein>
<reference evidence="3" key="1">
    <citation type="journal article" date="2020" name="Nature">
        <title>Giant virus diversity and host interactions through global metagenomics.</title>
        <authorList>
            <person name="Schulz F."/>
            <person name="Roux S."/>
            <person name="Paez-Espino D."/>
            <person name="Jungbluth S."/>
            <person name="Walsh D.A."/>
            <person name="Denef V.J."/>
            <person name="McMahon K.D."/>
            <person name="Konstantinidis K.T."/>
            <person name="Eloe-Fadrosh E.A."/>
            <person name="Kyrpides N.C."/>
            <person name="Woyke T."/>
        </authorList>
    </citation>
    <scope>NUCLEOTIDE SEQUENCE</scope>
    <source>
        <strain evidence="3">GVMAG-M-3300020182-33</strain>
    </source>
</reference>
<dbReference type="PROSITE" id="PS51194">
    <property type="entry name" value="HELICASE_CTER"/>
    <property type="match status" value="1"/>
</dbReference>